<dbReference type="Gene3D" id="3.40.50.300">
    <property type="entry name" value="P-loop containing nucleotide triphosphate hydrolases"/>
    <property type="match status" value="1"/>
</dbReference>
<keyword evidence="3" id="KW-1185">Reference proteome</keyword>
<protein>
    <recommendedName>
        <fullName evidence="1">AAA+ ATPase domain-containing protein</fullName>
    </recommendedName>
</protein>
<dbReference type="SUPFAM" id="SSF52540">
    <property type="entry name" value="P-loop containing nucleoside triphosphate hydrolases"/>
    <property type="match status" value="1"/>
</dbReference>
<dbReference type="InterPro" id="IPR027417">
    <property type="entry name" value="P-loop_NTPase"/>
</dbReference>
<accession>A0ABP9VDB3</accession>
<dbReference type="InterPro" id="IPR003593">
    <property type="entry name" value="AAA+_ATPase"/>
</dbReference>
<organism evidence="2 3">
    <name type="scientific">Deinococcus xinjiangensis</name>
    <dbReference type="NCBI Taxonomy" id="457454"/>
    <lineage>
        <taxon>Bacteria</taxon>
        <taxon>Thermotogati</taxon>
        <taxon>Deinococcota</taxon>
        <taxon>Deinococci</taxon>
        <taxon>Deinococcales</taxon>
        <taxon>Deinococcaceae</taxon>
        <taxon>Deinococcus</taxon>
    </lineage>
</organism>
<dbReference type="Pfam" id="PF07728">
    <property type="entry name" value="AAA_5"/>
    <property type="match status" value="1"/>
</dbReference>
<dbReference type="PANTHER" id="PTHR42759">
    <property type="entry name" value="MOXR FAMILY PROTEIN"/>
    <property type="match status" value="1"/>
</dbReference>
<sequence>MDVAKQEAQQASTQDLGAAFLERGYVASPALATSLRLVVALGKPLLLEGPAGVGKTEAAKTLAQVLGTRLIRLQCYEGLDAHAALYEWNYARQLLHLRLAEAGGRSLSDHELYGEEFLMRRPLLQAISEDAPPVLLIDEVDRADDAFEAFLLELLAEWQVTVPELGTISAKARPHVILTSNRSRELSDALRRRCLYQWVEYPTRAEERQIVQARLPNISAELAEQVTGAVHTLRELPLGKPPGVAETLDWAAALVALHREHLDIEALHLTLGAVLKLREDWQLASGVLEKQAQTR</sequence>
<dbReference type="InterPro" id="IPR050764">
    <property type="entry name" value="CbbQ/NirQ/NorQ/GpvN"/>
</dbReference>
<evidence type="ECO:0000313" key="2">
    <source>
        <dbReference type="EMBL" id="GAA5503222.1"/>
    </source>
</evidence>
<dbReference type="CDD" id="cd00009">
    <property type="entry name" value="AAA"/>
    <property type="match status" value="1"/>
</dbReference>
<dbReference type="EMBL" id="BAABRN010000042">
    <property type="protein sequence ID" value="GAA5503222.1"/>
    <property type="molecule type" value="Genomic_DNA"/>
</dbReference>
<reference evidence="2 3" key="1">
    <citation type="submission" date="2024-02" db="EMBL/GenBank/DDBJ databases">
        <title>Deinococcus xinjiangensis NBRC 107630.</title>
        <authorList>
            <person name="Ichikawa N."/>
            <person name="Katano-Makiyama Y."/>
            <person name="Hidaka K."/>
        </authorList>
    </citation>
    <scope>NUCLEOTIDE SEQUENCE [LARGE SCALE GENOMIC DNA]</scope>
    <source>
        <strain evidence="2 3">NBRC 107630</strain>
    </source>
</reference>
<dbReference type="PANTHER" id="PTHR42759:SF1">
    <property type="entry name" value="MAGNESIUM-CHELATASE SUBUNIT CHLD"/>
    <property type="match status" value="1"/>
</dbReference>
<proteinExistence type="predicted"/>
<dbReference type="InterPro" id="IPR011704">
    <property type="entry name" value="ATPase_dyneun-rel_AAA"/>
</dbReference>
<evidence type="ECO:0000259" key="1">
    <source>
        <dbReference type="SMART" id="SM00382"/>
    </source>
</evidence>
<gene>
    <name evidence="2" type="ORF">Dxin01_02977</name>
</gene>
<dbReference type="Proteomes" id="UP001458946">
    <property type="component" value="Unassembled WGS sequence"/>
</dbReference>
<dbReference type="RefSeq" id="WP_353543195.1">
    <property type="nucleotide sequence ID" value="NZ_BAABRN010000042.1"/>
</dbReference>
<evidence type="ECO:0000313" key="3">
    <source>
        <dbReference type="Proteomes" id="UP001458946"/>
    </source>
</evidence>
<name>A0ABP9VDB3_9DEIO</name>
<dbReference type="SMART" id="SM00382">
    <property type="entry name" value="AAA"/>
    <property type="match status" value="1"/>
</dbReference>
<comment type="caution">
    <text evidence="2">The sequence shown here is derived from an EMBL/GenBank/DDBJ whole genome shotgun (WGS) entry which is preliminary data.</text>
</comment>
<feature type="domain" description="AAA+ ATPase" evidence="1">
    <location>
        <begin position="41"/>
        <end position="200"/>
    </location>
</feature>